<keyword evidence="2" id="KW-0472">Membrane</keyword>
<feature type="chain" id="PRO_5045787505" evidence="3">
    <location>
        <begin position="42"/>
        <end position="268"/>
    </location>
</feature>
<name>A0ABM3X8A2_ERIEU</name>
<gene>
    <name evidence="6" type="primary">NFAM1</name>
</gene>
<dbReference type="Proteomes" id="UP001652624">
    <property type="component" value="Chromosome 4"/>
</dbReference>
<dbReference type="GeneID" id="132538017"/>
<evidence type="ECO:0000313" key="6">
    <source>
        <dbReference type="RefSeq" id="XP_060045048.1"/>
    </source>
</evidence>
<evidence type="ECO:0000256" key="3">
    <source>
        <dbReference type="SAM" id="SignalP"/>
    </source>
</evidence>
<reference evidence="6" key="1">
    <citation type="submission" date="2025-08" db="UniProtKB">
        <authorList>
            <consortium name="RefSeq"/>
        </authorList>
    </citation>
    <scope>IDENTIFICATION</scope>
</reference>
<dbReference type="PANTHER" id="PTHR35680:SF1">
    <property type="entry name" value="NFAT ACTIVATION MOLECULE 1"/>
    <property type="match status" value="1"/>
</dbReference>
<feature type="signal peptide" evidence="3">
    <location>
        <begin position="1"/>
        <end position="41"/>
    </location>
</feature>
<keyword evidence="2" id="KW-1133">Transmembrane helix</keyword>
<dbReference type="InterPro" id="IPR033549">
    <property type="entry name" value="NFAM1"/>
</dbReference>
<keyword evidence="2" id="KW-0812">Transmembrane</keyword>
<feature type="compositionally biased region" description="Polar residues" evidence="1">
    <location>
        <begin position="203"/>
        <end position="214"/>
    </location>
</feature>
<feature type="region of interest" description="Disordered" evidence="1">
    <location>
        <begin position="190"/>
        <end position="214"/>
    </location>
</feature>
<proteinExistence type="predicted"/>
<evidence type="ECO:0000259" key="4">
    <source>
        <dbReference type="Pfam" id="PF25830"/>
    </source>
</evidence>
<dbReference type="InterPro" id="IPR013783">
    <property type="entry name" value="Ig-like_fold"/>
</dbReference>
<organism evidence="5 6">
    <name type="scientific">Erinaceus europaeus</name>
    <name type="common">Western European hedgehog</name>
    <dbReference type="NCBI Taxonomy" id="9365"/>
    <lineage>
        <taxon>Eukaryota</taxon>
        <taxon>Metazoa</taxon>
        <taxon>Chordata</taxon>
        <taxon>Craniata</taxon>
        <taxon>Vertebrata</taxon>
        <taxon>Euteleostomi</taxon>
        <taxon>Mammalia</taxon>
        <taxon>Eutheria</taxon>
        <taxon>Laurasiatheria</taxon>
        <taxon>Eulipotyphla</taxon>
        <taxon>Erinaceidae</taxon>
        <taxon>Erinaceinae</taxon>
        <taxon>Erinaceus</taxon>
    </lineage>
</organism>
<keyword evidence="5" id="KW-1185">Reference proteome</keyword>
<sequence>MESRPRERWAPPGRPCLSSSHMAPGLLALLLLPWTRQLAGGQSVIHTGPPIVVSLTNTAVSFKCRITYRYTLLLQRFTVSYFLVDLQGQKRQNVPVDCQPRQGTENQTLRAECQVTPQLPNASATGTYYCSVHWPKVTITGNGTFILVRDTGYQPSPPGLQNTLLFCFLGLLVFLSILGTAALLWKKQHMESPGKPPAENSPAPHSTSCPEQSPVDSVYTALQRRETEVYSYIQSEADSLRCSKDLLPQEKLQNLEDDGEFNLVYENL</sequence>
<feature type="domain" description="NFAM1 Ig-like" evidence="4">
    <location>
        <begin position="41"/>
        <end position="149"/>
    </location>
</feature>
<dbReference type="Gene3D" id="2.60.40.10">
    <property type="entry name" value="Immunoglobulins"/>
    <property type="match status" value="1"/>
</dbReference>
<dbReference type="InterPro" id="IPR057883">
    <property type="entry name" value="Ig_NFAM1"/>
</dbReference>
<feature type="transmembrane region" description="Helical" evidence="2">
    <location>
        <begin position="163"/>
        <end position="185"/>
    </location>
</feature>
<dbReference type="RefSeq" id="XP_060045048.1">
    <property type="nucleotide sequence ID" value="XM_060189065.1"/>
</dbReference>
<protein>
    <submittedName>
        <fullName evidence="6">NFAT activation molecule 1 isoform X1</fullName>
    </submittedName>
</protein>
<accession>A0ABM3X8A2</accession>
<evidence type="ECO:0000313" key="5">
    <source>
        <dbReference type="Proteomes" id="UP001652624"/>
    </source>
</evidence>
<dbReference type="Pfam" id="PF25830">
    <property type="entry name" value="Ig_NFAM1"/>
    <property type="match status" value="1"/>
</dbReference>
<dbReference type="PANTHER" id="PTHR35680">
    <property type="entry name" value="NFAT ACTIVATION MOLECULE 1"/>
    <property type="match status" value="1"/>
</dbReference>
<evidence type="ECO:0000256" key="1">
    <source>
        <dbReference type="SAM" id="MobiDB-lite"/>
    </source>
</evidence>
<evidence type="ECO:0000256" key="2">
    <source>
        <dbReference type="SAM" id="Phobius"/>
    </source>
</evidence>
<keyword evidence="3" id="KW-0732">Signal</keyword>